<comment type="caution">
    <text evidence="3">The sequence shown here is derived from an EMBL/GenBank/DDBJ whole genome shotgun (WGS) entry which is preliminary data.</text>
</comment>
<feature type="non-terminal residue" evidence="3">
    <location>
        <position position="74"/>
    </location>
</feature>
<evidence type="ECO:0000259" key="2">
    <source>
        <dbReference type="Pfam" id="PF13936"/>
    </source>
</evidence>
<protein>
    <submittedName>
        <fullName evidence="3">Helix-turn-helix domain-containing protein</fullName>
    </submittedName>
</protein>
<dbReference type="PANTHER" id="PTHR10948">
    <property type="entry name" value="TRANSPOSASE"/>
    <property type="match status" value="1"/>
</dbReference>
<evidence type="ECO:0000256" key="1">
    <source>
        <dbReference type="SAM" id="MobiDB-lite"/>
    </source>
</evidence>
<dbReference type="Pfam" id="PF13936">
    <property type="entry name" value="HTH_38"/>
    <property type="match status" value="1"/>
</dbReference>
<feature type="region of interest" description="Disordered" evidence="1">
    <location>
        <begin position="34"/>
        <end position="74"/>
    </location>
</feature>
<reference evidence="4" key="1">
    <citation type="journal article" date="2019" name="Int. J. Syst. Evol. Microbiol.">
        <title>The Global Catalogue of Microorganisms (GCM) 10K type strain sequencing project: providing services to taxonomists for standard genome sequencing and annotation.</title>
        <authorList>
            <consortium name="The Broad Institute Genomics Platform"/>
            <consortium name="The Broad Institute Genome Sequencing Center for Infectious Disease"/>
            <person name="Wu L."/>
            <person name="Ma J."/>
        </authorList>
    </citation>
    <scope>NUCLEOTIDE SEQUENCE [LARGE SCALE GENOMIC DNA]</scope>
    <source>
        <strain evidence="4">JCM 3369</strain>
    </source>
</reference>
<dbReference type="InterPro" id="IPR036388">
    <property type="entry name" value="WH-like_DNA-bd_sf"/>
</dbReference>
<dbReference type="InterPro" id="IPR051917">
    <property type="entry name" value="Transposase-Integrase"/>
</dbReference>
<name>A0ABW2CVW5_9ACTN</name>
<evidence type="ECO:0000313" key="3">
    <source>
        <dbReference type="EMBL" id="MFC6885914.1"/>
    </source>
</evidence>
<dbReference type="PANTHER" id="PTHR10948:SF23">
    <property type="entry name" value="TRANSPOSASE INSI FOR INSERTION SEQUENCE ELEMENT IS30A-RELATED"/>
    <property type="match status" value="1"/>
</dbReference>
<keyword evidence="4" id="KW-1185">Reference proteome</keyword>
<dbReference type="InterPro" id="IPR025246">
    <property type="entry name" value="IS30-like_HTH"/>
</dbReference>
<dbReference type="Proteomes" id="UP001596380">
    <property type="component" value="Unassembled WGS sequence"/>
</dbReference>
<evidence type="ECO:0000313" key="4">
    <source>
        <dbReference type="Proteomes" id="UP001596380"/>
    </source>
</evidence>
<organism evidence="3 4">
    <name type="scientific">Actinomadura yumaensis</name>
    <dbReference type="NCBI Taxonomy" id="111807"/>
    <lineage>
        <taxon>Bacteria</taxon>
        <taxon>Bacillati</taxon>
        <taxon>Actinomycetota</taxon>
        <taxon>Actinomycetes</taxon>
        <taxon>Streptosporangiales</taxon>
        <taxon>Thermomonosporaceae</taxon>
        <taxon>Actinomadura</taxon>
    </lineage>
</organism>
<proteinExistence type="predicted"/>
<feature type="domain" description="Transposase IS30-like HTH" evidence="2">
    <location>
        <begin position="4"/>
        <end position="45"/>
    </location>
</feature>
<gene>
    <name evidence="3" type="ORF">ACFQKB_39570</name>
</gene>
<accession>A0ABW2CVW5</accession>
<dbReference type="Gene3D" id="1.10.10.10">
    <property type="entry name" value="Winged helix-like DNA-binding domain superfamily/Winged helix DNA-binding domain"/>
    <property type="match status" value="1"/>
</dbReference>
<dbReference type="EMBL" id="JBHSXS010000045">
    <property type="protein sequence ID" value="MFC6885914.1"/>
    <property type="molecule type" value="Genomic_DNA"/>
</dbReference>
<dbReference type="RefSeq" id="WP_378064019.1">
    <property type="nucleotide sequence ID" value="NZ_JBHSXS010000045.1"/>
</dbReference>
<sequence>MPGTRLTENDRHEIAAGLREGLGYAEIARRLGRPTSTVSREVSRNGGPGGYRAGRAHAAAGRRARRAASAAPAV</sequence>